<comment type="caution">
    <text evidence="1">The sequence shown here is derived from an EMBL/GenBank/DDBJ whole genome shotgun (WGS) entry which is preliminary data.</text>
</comment>
<dbReference type="RefSeq" id="WP_206573880.1">
    <property type="nucleotide sequence ID" value="NZ_JAFKCV010000005.1"/>
</dbReference>
<proteinExistence type="predicted"/>
<accession>A0A939DND1</accession>
<name>A0A939DND1_9ALTE</name>
<evidence type="ECO:0000313" key="1">
    <source>
        <dbReference type="EMBL" id="MBN7825770.1"/>
    </source>
</evidence>
<protein>
    <submittedName>
        <fullName evidence="1">Uncharacterized protein</fullName>
    </submittedName>
</protein>
<organism evidence="1 2">
    <name type="scientific">Bowmanella dokdonensis</name>
    <dbReference type="NCBI Taxonomy" id="751969"/>
    <lineage>
        <taxon>Bacteria</taxon>
        <taxon>Pseudomonadati</taxon>
        <taxon>Pseudomonadota</taxon>
        <taxon>Gammaproteobacteria</taxon>
        <taxon>Alteromonadales</taxon>
        <taxon>Alteromonadaceae</taxon>
        <taxon>Bowmanella</taxon>
    </lineage>
</organism>
<dbReference type="Proteomes" id="UP000664654">
    <property type="component" value="Unassembled WGS sequence"/>
</dbReference>
<dbReference type="AlphaFoldDB" id="A0A939DND1"/>
<keyword evidence="2" id="KW-1185">Reference proteome</keyword>
<gene>
    <name evidence="1" type="ORF">J0A66_11090</name>
</gene>
<dbReference type="EMBL" id="JAFKCV010000005">
    <property type="protein sequence ID" value="MBN7825770.1"/>
    <property type="molecule type" value="Genomic_DNA"/>
</dbReference>
<sequence length="88" mass="9910">MAYALVKVAKIGAGQRNNMARPESWSEQEITATVADYIRMLTLELAGQSYNKTEHRKALLTKLNNRSEAAVELKHQNINLSILSPVWN</sequence>
<reference evidence="1" key="1">
    <citation type="submission" date="2021-03" db="EMBL/GenBank/DDBJ databases">
        <title>novel species isolated from a fishpond in China.</title>
        <authorList>
            <person name="Lu H."/>
            <person name="Cai Z."/>
        </authorList>
    </citation>
    <scope>NUCLEOTIDE SEQUENCE</scope>
    <source>
        <strain evidence="1">JCM 30855</strain>
    </source>
</reference>
<evidence type="ECO:0000313" key="2">
    <source>
        <dbReference type="Proteomes" id="UP000664654"/>
    </source>
</evidence>